<feature type="transmembrane region" description="Helical" evidence="1">
    <location>
        <begin position="124"/>
        <end position="144"/>
    </location>
</feature>
<organism evidence="2 3">
    <name type="scientific">Glaciecola petra</name>
    <dbReference type="NCBI Taxonomy" id="3075602"/>
    <lineage>
        <taxon>Bacteria</taxon>
        <taxon>Pseudomonadati</taxon>
        <taxon>Pseudomonadota</taxon>
        <taxon>Gammaproteobacteria</taxon>
        <taxon>Alteromonadales</taxon>
        <taxon>Alteromonadaceae</taxon>
        <taxon>Glaciecola</taxon>
    </lineage>
</organism>
<feature type="transmembrane region" description="Helical" evidence="1">
    <location>
        <begin position="12"/>
        <end position="29"/>
    </location>
</feature>
<evidence type="ECO:0000256" key="1">
    <source>
        <dbReference type="SAM" id="Phobius"/>
    </source>
</evidence>
<name>A0ABU2ZUM8_9ALTE</name>
<gene>
    <name evidence="2" type="ORF">RM552_15910</name>
</gene>
<evidence type="ECO:0000313" key="3">
    <source>
        <dbReference type="Proteomes" id="UP001253545"/>
    </source>
</evidence>
<protein>
    <recommendedName>
        <fullName evidence="4">DoxX family protein</fullName>
    </recommendedName>
</protein>
<dbReference type="Proteomes" id="UP001253545">
    <property type="component" value="Unassembled WGS sequence"/>
</dbReference>
<evidence type="ECO:0008006" key="4">
    <source>
        <dbReference type="Google" id="ProtNLM"/>
    </source>
</evidence>
<reference evidence="2 3" key="1">
    <citation type="submission" date="2023-09" db="EMBL/GenBank/DDBJ databases">
        <authorList>
            <person name="Rey-Velasco X."/>
        </authorList>
    </citation>
    <scope>NUCLEOTIDE SEQUENCE [LARGE SCALE GENOMIC DNA]</scope>
    <source>
        <strain evidence="2 3">P117</strain>
    </source>
</reference>
<evidence type="ECO:0000313" key="2">
    <source>
        <dbReference type="EMBL" id="MDT0596340.1"/>
    </source>
</evidence>
<sequence>MLSKYLTKKNVIAVMVIYISIVFIQALRFKFTDSTETLHIFGTLNDWAFESFGIEGLFLPPGIFNAYVIGTSELIASLVMLAGLFTAKKFLIPIGAAMSFGIISGAIFFHLFTPLGVDVLGDGGLLFTSACGIWVVSAVLMWLTKHEVLGLLVKKST</sequence>
<dbReference type="RefSeq" id="WP_311369863.1">
    <property type="nucleotide sequence ID" value="NZ_JAVRHX010000006.1"/>
</dbReference>
<comment type="caution">
    <text evidence="2">The sequence shown here is derived from an EMBL/GenBank/DDBJ whole genome shotgun (WGS) entry which is preliminary data.</text>
</comment>
<dbReference type="EMBL" id="JAVRHX010000006">
    <property type="protein sequence ID" value="MDT0596340.1"/>
    <property type="molecule type" value="Genomic_DNA"/>
</dbReference>
<keyword evidence="1" id="KW-0472">Membrane</keyword>
<feature type="transmembrane region" description="Helical" evidence="1">
    <location>
        <begin position="64"/>
        <end position="85"/>
    </location>
</feature>
<feature type="transmembrane region" description="Helical" evidence="1">
    <location>
        <begin position="90"/>
        <end position="112"/>
    </location>
</feature>
<keyword evidence="1" id="KW-0812">Transmembrane</keyword>
<keyword evidence="3" id="KW-1185">Reference proteome</keyword>
<keyword evidence="1" id="KW-1133">Transmembrane helix</keyword>
<accession>A0ABU2ZUM8</accession>
<proteinExistence type="predicted"/>